<proteinExistence type="predicted"/>
<dbReference type="Proteomes" id="UP000006729">
    <property type="component" value="Chromosome 1"/>
</dbReference>
<evidence type="ECO:0008006" key="3">
    <source>
        <dbReference type="Google" id="ProtNLM"/>
    </source>
</evidence>
<reference evidence="1 2" key="1">
    <citation type="journal article" date="2006" name="Science">
        <title>The genome of black cottonwood, Populus trichocarpa (Torr. &amp; Gray).</title>
        <authorList>
            <person name="Tuskan G.A."/>
            <person name="Difazio S."/>
            <person name="Jansson S."/>
            <person name="Bohlmann J."/>
            <person name="Grigoriev I."/>
            <person name="Hellsten U."/>
            <person name="Putnam N."/>
            <person name="Ralph S."/>
            <person name="Rombauts S."/>
            <person name="Salamov A."/>
            <person name="Schein J."/>
            <person name="Sterck L."/>
            <person name="Aerts A."/>
            <person name="Bhalerao R.R."/>
            <person name="Bhalerao R.P."/>
            <person name="Blaudez D."/>
            <person name="Boerjan W."/>
            <person name="Brun A."/>
            <person name="Brunner A."/>
            <person name="Busov V."/>
            <person name="Campbell M."/>
            <person name="Carlson J."/>
            <person name="Chalot M."/>
            <person name="Chapman J."/>
            <person name="Chen G.L."/>
            <person name="Cooper D."/>
            <person name="Coutinho P.M."/>
            <person name="Couturier J."/>
            <person name="Covert S."/>
            <person name="Cronk Q."/>
            <person name="Cunningham R."/>
            <person name="Davis J."/>
            <person name="Degroeve S."/>
            <person name="Dejardin A."/>
            <person name="Depamphilis C."/>
            <person name="Detter J."/>
            <person name="Dirks B."/>
            <person name="Dubchak I."/>
            <person name="Duplessis S."/>
            <person name="Ehlting J."/>
            <person name="Ellis B."/>
            <person name="Gendler K."/>
            <person name="Goodstein D."/>
            <person name="Gribskov M."/>
            <person name="Grimwood J."/>
            <person name="Groover A."/>
            <person name="Gunter L."/>
            <person name="Hamberger B."/>
            <person name="Heinze B."/>
            <person name="Helariutta Y."/>
            <person name="Henrissat B."/>
            <person name="Holligan D."/>
            <person name="Holt R."/>
            <person name="Huang W."/>
            <person name="Islam-Faridi N."/>
            <person name="Jones S."/>
            <person name="Jones-Rhoades M."/>
            <person name="Jorgensen R."/>
            <person name="Joshi C."/>
            <person name="Kangasjarvi J."/>
            <person name="Karlsson J."/>
            <person name="Kelleher C."/>
            <person name="Kirkpatrick R."/>
            <person name="Kirst M."/>
            <person name="Kohler A."/>
            <person name="Kalluri U."/>
            <person name="Larimer F."/>
            <person name="Leebens-Mack J."/>
            <person name="Leple J.C."/>
            <person name="Locascio P."/>
            <person name="Lou Y."/>
            <person name="Lucas S."/>
            <person name="Martin F."/>
            <person name="Montanini B."/>
            <person name="Napoli C."/>
            <person name="Nelson D.R."/>
            <person name="Nelson C."/>
            <person name="Nieminen K."/>
            <person name="Nilsson O."/>
            <person name="Pereda V."/>
            <person name="Peter G."/>
            <person name="Philippe R."/>
            <person name="Pilate G."/>
            <person name="Poliakov A."/>
            <person name="Razumovskaya J."/>
            <person name="Richardson P."/>
            <person name="Rinaldi C."/>
            <person name="Ritland K."/>
            <person name="Rouze P."/>
            <person name="Ryaboy D."/>
            <person name="Schmutz J."/>
            <person name="Schrader J."/>
            <person name="Segerman B."/>
            <person name="Shin H."/>
            <person name="Siddiqui A."/>
            <person name="Sterky F."/>
            <person name="Terry A."/>
            <person name="Tsai C.J."/>
            <person name="Uberbacher E."/>
            <person name="Unneberg P."/>
            <person name="Vahala J."/>
            <person name="Wall K."/>
            <person name="Wessler S."/>
            <person name="Yang G."/>
            <person name="Yin T."/>
            <person name="Douglas C."/>
            <person name="Marra M."/>
            <person name="Sandberg G."/>
            <person name="Van de Peer Y."/>
            <person name="Rokhsar D."/>
        </authorList>
    </citation>
    <scope>NUCLEOTIDE SEQUENCE [LARGE SCALE GENOMIC DNA]</scope>
    <source>
        <strain evidence="2">cv. Nisqually</strain>
    </source>
</reference>
<dbReference type="PANTHER" id="PTHR46546">
    <property type="entry name" value="SHEWANELLA-LIKE PROTEIN PHOSPHATASE 1"/>
    <property type="match status" value="1"/>
</dbReference>
<name>A0A2K2C521_POPTR</name>
<accession>A0A2K2C521</accession>
<organism evidence="1 2">
    <name type="scientific">Populus trichocarpa</name>
    <name type="common">Western balsam poplar</name>
    <name type="synonym">Populus balsamifera subsp. trichocarpa</name>
    <dbReference type="NCBI Taxonomy" id="3694"/>
    <lineage>
        <taxon>Eukaryota</taxon>
        <taxon>Viridiplantae</taxon>
        <taxon>Streptophyta</taxon>
        <taxon>Embryophyta</taxon>
        <taxon>Tracheophyta</taxon>
        <taxon>Spermatophyta</taxon>
        <taxon>Magnoliopsida</taxon>
        <taxon>eudicotyledons</taxon>
        <taxon>Gunneridae</taxon>
        <taxon>Pentapetalae</taxon>
        <taxon>rosids</taxon>
        <taxon>fabids</taxon>
        <taxon>Malpighiales</taxon>
        <taxon>Salicaceae</taxon>
        <taxon>Saliceae</taxon>
        <taxon>Populus</taxon>
    </lineage>
</organism>
<keyword evidence="2" id="KW-1185">Reference proteome</keyword>
<dbReference type="EMBL" id="CM009290">
    <property type="protein sequence ID" value="PNT57127.1"/>
    <property type="molecule type" value="Genomic_DNA"/>
</dbReference>
<dbReference type="PANTHER" id="PTHR46546:SF4">
    <property type="entry name" value="SHEWANELLA-LIKE PROTEIN PHOSPHATASE 1"/>
    <property type="match status" value="1"/>
</dbReference>
<protein>
    <recommendedName>
        <fullName evidence="3">Calcineurin-like phosphoesterase domain-containing protein</fullName>
    </recommendedName>
</protein>
<gene>
    <name evidence="1" type="ORF">POPTR_001G282700</name>
</gene>
<dbReference type="STRING" id="3694.A0A2K2C521"/>
<sequence length="163" mass="18228">MVPVYSAVMSLPALIQLGDILDRGEEEIAILSSLLSLGIQAKAQGGAVFQNHWGPWNLVKKVSLYSLYLSACGTFTDDIVLNYEDRDKRRSIMLRPGGPLPCQLAQHAVVLEINDWIFCHGGLLPRHVAYGIERMNKEVSQWTRGLSEDDDIHNFPSMPVPRK</sequence>
<evidence type="ECO:0000313" key="1">
    <source>
        <dbReference type="EMBL" id="PNT57127.1"/>
    </source>
</evidence>
<dbReference type="AlphaFoldDB" id="A0A2K2C521"/>
<dbReference type="InParanoid" id="A0A2K2C521"/>
<dbReference type="InterPro" id="IPR029052">
    <property type="entry name" value="Metallo-depent_PP-like"/>
</dbReference>
<dbReference type="SUPFAM" id="SSF56300">
    <property type="entry name" value="Metallo-dependent phosphatases"/>
    <property type="match status" value="1"/>
</dbReference>
<evidence type="ECO:0000313" key="2">
    <source>
        <dbReference type="Proteomes" id="UP000006729"/>
    </source>
</evidence>
<dbReference type="Gene3D" id="3.60.21.10">
    <property type="match status" value="1"/>
</dbReference>